<organism evidence="1 2">
    <name type="scientific">Thermosipho melanesiensis</name>
    <dbReference type="NCBI Taxonomy" id="46541"/>
    <lineage>
        <taxon>Bacteria</taxon>
        <taxon>Thermotogati</taxon>
        <taxon>Thermotogota</taxon>
        <taxon>Thermotogae</taxon>
        <taxon>Thermotogales</taxon>
        <taxon>Fervidobacteriaceae</taxon>
        <taxon>Thermosipho</taxon>
    </lineage>
</organism>
<keyword evidence="2" id="KW-1185">Reference proteome</keyword>
<name>A0ABM6GCC9_9BACT</name>
<gene>
    <name evidence="1" type="ORF">BW47_00330</name>
</gene>
<sequence length="572" mass="65933">MSRSVIIDGSIIYTNYNQIMGHEKFESLLNEFIEILKEKNSPLLHALVPFKFGNEYDTKRISEYFNLLTMRNLKELSHIMNYINPELLAKFIESFYTFWRSKHRFMVRYEKYINDYNRRASIEYTMTMVADQFKAVIKNLYRQLISNITNEFPKVMRQLPSGAQTMFLYDFVNCEKLSYNWMDKIPTIWGAIFDPPAIFYTKSNKRKGVIPIEEKDILEKIELSPNEWFRIPIFVGKLLFFNFVHKDFLAHGAGLANLFEIASPKDIKNRKPDGIIIFGINPVKIPEYNKKWENAVVIKDKDVYVGIIPGIDENDYFGYMKKTTLTVHNLIMIENGNLPIHGSMAKITLKSGKKAIAMFLGDSGAGKSETLDALNRLDEVAEVDIIIDDMGSLQIENNEIVAYGTETGAFVRLDDLPPGYAYHTMDRSIFMNPDKVNARVIVPFNNYKEIITPTKIDYLFYANNYTEVSNDDERIKFFDSYKDALKVFSEGKRMAKGTTAEKGITTSYFANPFGAIQMKEKHEKIAEKFFKKMFETGVKIGEIRTMLGIKGFEKEGTILAAKALLKLIEKKG</sequence>
<evidence type="ECO:0000313" key="2">
    <source>
        <dbReference type="Proteomes" id="UP000185490"/>
    </source>
</evidence>
<reference evidence="1 2" key="1">
    <citation type="submission" date="2014-02" db="EMBL/GenBank/DDBJ databases">
        <title>Diversity of Thermotogales isolates from hydrothermal vents.</title>
        <authorList>
            <person name="Haverkamp T.H.A."/>
            <person name="Lossouarn J."/>
            <person name="Geslin C."/>
            <person name="Nesbo C.L."/>
        </authorList>
    </citation>
    <scope>NUCLEOTIDE SEQUENCE [LARGE SCALE GENOMIC DNA]</scope>
    <source>
        <strain evidence="1 2">431</strain>
    </source>
</reference>
<accession>A0ABM6GCC9</accession>
<dbReference type="EMBL" id="CP007389">
    <property type="protein sequence ID" value="APT73142.1"/>
    <property type="molecule type" value="Genomic_DNA"/>
</dbReference>
<evidence type="ECO:0008006" key="3">
    <source>
        <dbReference type="Google" id="ProtNLM"/>
    </source>
</evidence>
<dbReference type="InterPro" id="IPR001272">
    <property type="entry name" value="PEP_carboxykinase_ATP"/>
</dbReference>
<dbReference type="SUPFAM" id="SSF53795">
    <property type="entry name" value="PEP carboxykinase-like"/>
    <property type="match status" value="1"/>
</dbReference>
<dbReference type="RefSeq" id="WP_012056296.1">
    <property type="nucleotide sequence ID" value="NZ_CP007389.1"/>
</dbReference>
<dbReference type="Pfam" id="PF01293">
    <property type="entry name" value="PEPCK_ATP"/>
    <property type="match status" value="1"/>
</dbReference>
<dbReference type="Proteomes" id="UP000185490">
    <property type="component" value="Chromosome"/>
</dbReference>
<proteinExistence type="predicted"/>
<evidence type="ECO:0000313" key="1">
    <source>
        <dbReference type="EMBL" id="APT73142.1"/>
    </source>
</evidence>
<dbReference type="CDD" id="cd00267">
    <property type="entry name" value="ABC_ATPase"/>
    <property type="match status" value="1"/>
</dbReference>
<protein>
    <recommendedName>
        <fullName evidence="3">Phosphoenolpyruvate carboxykinase (ATP)</fullName>
    </recommendedName>
</protein>